<proteinExistence type="predicted"/>
<evidence type="ECO:0000259" key="9">
    <source>
        <dbReference type="PROSITE" id="PS50923"/>
    </source>
</evidence>
<evidence type="ECO:0000313" key="10">
    <source>
        <dbReference type="EnsemblMetazoa" id="XP_038057639.1"/>
    </source>
</evidence>
<dbReference type="InterPro" id="IPR018378">
    <property type="entry name" value="C-type_lectin_CS"/>
</dbReference>
<dbReference type="OrthoDB" id="547680at2759"/>
<comment type="caution">
    <text evidence="4">Lacks conserved residue(s) required for the propagation of feature annotation.</text>
</comment>
<feature type="region of interest" description="Disordered" evidence="5">
    <location>
        <begin position="561"/>
        <end position="602"/>
    </location>
</feature>
<evidence type="ECO:0000256" key="2">
    <source>
        <dbReference type="ARBA" id="ARBA00022737"/>
    </source>
</evidence>
<dbReference type="PANTHER" id="PTHR45656:SF4">
    <property type="entry name" value="PROTEIN CBR-CLEC-78"/>
    <property type="match status" value="1"/>
</dbReference>
<dbReference type="Pfam" id="PF00059">
    <property type="entry name" value="Lectin_C"/>
    <property type="match status" value="2"/>
</dbReference>
<keyword evidence="6" id="KW-0812">Transmembrane</keyword>
<evidence type="ECO:0000256" key="5">
    <source>
        <dbReference type="SAM" id="MobiDB-lite"/>
    </source>
</evidence>
<feature type="domain" description="C-type lectin" evidence="8">
    <location>
        <begin position="153"/>
        <end position="262"/>
    </location>
</feature>
<dbReference type="AlphaFoldDB" id="A0A914A1Y2"/>
<dbReference type="InterPro" id="IPR016187">
    <property type="entry name" value="CTDL_fold"/>
</dbReference>
<evidence type="ECO:0000256" key="6">
    <source>
        <dbReference type="SAM" id="Phobius"/>
    </source>
</evidence>
<feature type="domain" description="C-type lectin" evidence="8">
    <location>
        <begin position="291"/>
        <end position="414"/>
    </location>
</feature>
<evidence type="ECO:0000256" key="3">
    <source>
        <dbReference type="ARBA" id="ARBA00023157"/>
    </source>
</evidence>
<evidence type="ECO:0000256" key="4">
    <source>
        <dbReference type="PROSITE-ProRule" id="PRU00302"/>
    </source>
</evidence>
<keyword evidence="2" id="KW-0677">Repeat</keyword>
<sequence length="1018" mass="110157">MDGCIHRQFLAVFLFFALIAATQAVPCNSTESFADVSCSTTQTNGLEYVVCECLPGYELQGPASVAVCVETGQGWGETTPNCTAIQCSSPEAPSGGFISPVQNSYVMGETVTYSCREGFEEKGDYSRECQAGGTWSGTGFSCLPCPSGGHRYNTDSCFIPVNNGIKWSQAKLGCEANGWSLAKVDNIEEQTFLVDTVKERREHWIGGKEDRNWVWQESQTPIEYLPWAEGEPNDLDSEDCIHLSALPGHKDYRWNDNGCDNQEDGDIPFYAICQYELHCPNNTLPDDYKIYKGQCLQFNQTQQNWNTAKDTCAYTGGWLVEILDQEMQEFLNETITTEFSTTLAHWWIGGKANGSRVWRWTDGELVTDTFWATDQSNNWDPDKEKCIQINLNNPRELSSWQRVPCDEQRHYICRTDALNITTCGDPGVPLHGVRSGIDVGGSFNTSDVVQFTCDEGYELLGSVSRECLSNGSWSGQETTCNIISCGEPTALANGNVTVLSHEYRGVAVLSCAEGYQMEGEPVIVCSSNGTWTSLNFTCIEMVEITSEYLTTPSDVTTDIASTSTQPVTTQTTTSAGFTTPQLTTKVDDSDTATTPESAGATTLGASTLSTTKLSQNPTTQNIATTILTTFTNPVSTQSTTIPQARSTSAESTTMSPPQATSLPSSTDLAGFTTLSGSSTPELLQTTPPVKSTFSTTLQQATSLPSSTERIADSTTRRGSTAREQETAAPVESTTPLSTTLPQATSLPSSTEQIADPTTPSGSVATGKISTTSVPTSRTTNGISSTSVDATTVVSTDAGEGNSGSVMGSSELLIIIIVSCVLGLILLIVLLISICWCYSCRKDQRHLERYKASLALANTPAVLEDEDFPPGVVDDSMFSPLPRSSFLDVRNESTAVDNHYSGLGGDHANHYYSTVIPREAGRPGPPEGLYQTLFRPGMSRGRSQQRPLMEEIELEQNFYGAGSGATNGSGVDEGYEEAHSFGQGHLFVVPSEAEREYTSYAKVELNRGASHLSKLSYYA</sequence>
<keyword evidence="1 7" id="KW-0732">Signal</keyword>
<name>A0A914A1Y2_PATMI</name>
<feature type="disulfide bond" evidence="4">
    <location>
        <begin position="453"/>
        <end position="480"/>
    </location>
</feature>
<dbReference type="InterPro" id="IPR016186">
    <property type="entry name" value="C-type_lectin-like/link_sf"/>
</dbReference>
<evidence type="ECO:0000256" key="7">
    <source>
        <dbReference type="SAM" id="SignalP"/>
    </source>
</evidence>
<dbReference type="PANTHER" id="PTHR45656">
    <property type="entry name" value="PROTEIN CBR-CLEC-78"/>
    <property type="match status" value="1"/>
</dbReference>
<dbReference type="SMART" id="SM00034">
    <property type="entry name" value="CLECT"/>
    <property type="match status" value="2"/>
</dbReference>
<dbReference type="PROSITE" id="PS50923">
    <property type="entry name" value="SUSHI"/>
    <property type="match status" value="4"/>
</dbReference>
<dbReference type="CDD" id="cd00037">
    <property type="entry name" value="CLECT"/>
    <property type="match status" value="2"/>
</dbReference>
<organism evidence="10 11">
    <name type="scientific">Patiria miniata</name>
    <name type="common">Bat star</name>
    <name type="synonym">Asterina miniata</name>
    <dbReference type="NCBI Taxonomy" id="46514"/>
    <lineage>
        <taxon>Eukaryota</taxon>
        <taxon>Metazoa</taxon>
        <taxon>Echinodermata</taxon>
        <taxon>Eleutherozoa</taxon>
        <taxon>Asterozoa</taxon>
        <taxon>Asteroidea</taxon>
        <taxon>Valvatacea</taxon>
        <taxon>Valvatida</taxon>
        <taxon>Asterinidae</taxon>
        <taxon>Patiria</taxon>
    </lineage>
</organism>
<reference evidence="10" key="1">
    <citation type="submission" date="2022-11" db="UniProtKB">
        <authorList>
            <consortium name="EnsemblMetazoa"/>
        </authorList>
    </citation>
    <scope>IDENTIFICATION</scope>
</reference>
<protein>
    <recommendedName>
        <fullName evidence="12">Sushi, von Willebrand factor type A, EGF and pentraxin domain-containing protein 1-like</fullName>
    </recommendedName>
</protein>
<feature type="domain" description="Sushi" evidence="9">
    <location>
        <begin position="85"/>
        <end position="144"/>
    </location>
</feature>
<feature type="compositionally biased region" description="Polar residues" evidence="5">
    <location>
        <begin position="731"/>
        <end position="782"/>
    </location>
</feature>
<dbReference type="EnsemblMetazoa" id="XM_038201711.1">
    <property type="protein sequence ID" value="XP_038057639.1"/>
    <property type="gene ID" value="LOC119729179"/>
</dbReference>
<evidence type="ECO:0000256" key="1">
    <source>
        <dbReference type="ARBA" id="ARBA00022729"/>
    </source>
</evidence>
<dbReference type="PROSITE" id="PS00615">
    <property type="entry name" value="C_TYPE_LECTIN_1"/>
    <property type="match status" value="1"/>
</dbReference>
<keyword evidence="4" id="KW-0768">Sushi</keyword>
<feature type="domain" description="Sushi" evidence="9">
    <location>
        <begin position="421"/>
        <end position="482"/>
    </location>
</feature>
<dbReference type="InterPro" id="IPR051277">
    <property type="entry name" value="SEZ6_CSMD_C4BPB_Regulators"/>
</dbReference>
<dbReference type="SUPFAM" id="SSF56436">
    <property type="entry name" value="C-type lectin-like"/>
    <property type="match status" value="2"/>
</dbReference>
<dbReference type="Proteomes" id="UP000887568">
    <property type="component" value="Unplaced"/>
</dbReference>
<dbReference type="Gene3D" id="3.10.100.10">
    <property type="entry name" value="Mannose-Binding Protein A, subunit A"/>
    <property type="match status" value="2"/>
</dbReference>
<dbReference type="Pfam" id="PF00084">
    <property type="entry name" value="Sushi"/>
    <property type="match status" value="4"/>
</dbReference>
<dbReference type="CDD" id="cd00033">
    <property type="entry name" value="CCP"/>
    <property type="match status" value="4"/>
</dbReference>
<dbReference type="InterPro" id="IPR001304">
    <property type="entry name" value="C-type_lectin-like"/>
</dbReference>
<dbReference type="SUPFAM" id="SSF57535">
    <property type="entry name" value="Complement control module/SCR domain"/>
    <property type="match status" value="4"/>
</dbReference>
<dbReference type="PROSITE" id="PS50041">
    <property type="entry name" value="C_TYPE_LECTIN_2"/>
    <property type="match status" value="2"/>
</dbReference>
<keyword evidence="6" id="KW-0472">Membrane</keyword>
<dbReference type="GeneID" id="119729179"/>
<keyword evidence="11" id="KW-1185">Reference proteome</keyword>
<feature type="disulfide bond" evidence="4">
    <location>
        <begin position="511"/>
        <end position="538"/>
    </location>
</feature>
<dbReference type="Gene3D" id="2.10.70.10">
    <property type="entry name" value="Complement Module, domain 1"/>
    <property type="match status" value="3"/>
</dbReference>
<keyword evidence="3 4" id="KW-1015">Disulfide bond</keyword>
<feature type="transmembrane region" description="Helical" evidence="6">
    <location>
        <begin position="811"/>
        <end position="838"/>
    </location>
</feature>
<feature type="compositionally biased region" description="Polar residues" evidence="5">
    <location>
        <begin position="635"/>
        <end position="708"/>
    </location>
</feature>
<evidence type="ECO:0008006" key="12">
    <source>
        <dbReference type="Google" id="ProtNLM"/>
    </source>
</evidence>
<feature type="compositionally biased region" description="Low complexity" evidence="5">
    <location>
        <begin position="561"/>
        <end position="579"/>
    </location>
</feature>
<feature type="disulfide bond" evidence="4">
    <location>
        <begin position="115"/>
        <end position="142"/>
    </location>
</feature>
<accession>A0A914A1Y2</accession>
<dbReference type="InterPro" id="IPR035976">
    <property type="entry name" value="Sushi/SCR/CCP_sf"/>
</dbReference>
<feature type="domain" description="Sushi" evidence="9">
    <location>
        <begin position="25"/>
        <end position="84"/>
    </location>
</feature>
<dbReference type="InterPro" id="IPR000436">
    <property type="entry name" value="Sushi_SCR_CCP_dom"/>
</dbReference>
<feature type="domain" description="Sushi" evidence="9">
    <location>
        <begin position="483"/>
        <end position="540"/>
    </location>
</feature>
<dbReference type="OMA" id="TNTHWWI"/>
<evidence type="ECO:0000259" key="8">
    <source>
        <dbReference type="PROSITE" id="PS50041"/>
    </source>
</evidence>
<dbReference type="RefSeq" id="XP_038057639.1">
    <property type="nucleotide sequence ID" value="XM_038201711.1"/>
</dbReference>
<feature type="region of interest" description="Disordered" evidence="5">
    <location>
        <begin position="635"/>
        <end position="782"/>
    </location>
</feature>
<feature type="signal peptide" evidence="7">
    <location>
        <begin position="1"/>
        <end position="24"/>
    </location>
</feature>
<evidence type="ECO:0000313" key="11">
    <source>
        <dbReference type="Proteomes" id="UP000887568"/>
    </source>
</evidence>
<dbReference type="SMART" id="SM00032">
    <property type="entry name" value="CCP"/>
    <property type="match status" value="4"/>
</dbReference>
<feature type="compositionally biased region" description="Basic and acidic residues" evidence="5">
    <location>
        <begin position="709"/>
        <end position="725"/>
    </location>
</feature>
<keyword evidence="6" id="KW-1133">Transmembrane helix</keyword>
<feature type="chain" id="PRO_5038009073" description="Sushi, von Willebrand factor type A, EGF and pentraxin domain-containing protein 1-like" evidence="7">
    <location>
        <begin position="25"/>
        <end position="1018"/>
    </location>
</feature>